<dbReference type="GO" id="GO:0003723">
    <property type="term" value="F:RNA binding"/>
    <property type="evidence" value="ECO:0007669"/>
    <property type="project" value="UniProtKB-UniRule"/>
</dbReference>
<name>A0A5N6NHD2_9ASTR</name>
<feature type="domain" description="DRBM" evidence="5">
    <location>
        <begin position="21"/>
        <end position="90"/>
    </location>
</feature>
<keyword evidence="2 3" id="KW-0694">RNA-binding</keyword>
<keyword evidence="7" id="KW-1185">Reference proteome</keyword>
<comment type="caution">
    <text evidence="6">The sequence shown here is derived from an EMBL/GenBank/DDBJ whole genome shotgun (WGS) entry which is preliminary data.</text>
</comment>
<accession>A0A5N6NHD2</accession>
<organism evidence="6 7">
    <name type="scientific">Mikania micrantha</name>
    <name type="common">bitter vine</name>
    <dbReference type="NCBI Taxonomy" id="192012"/>
    <lineage>
        <taxon>Eukaryota</taxon>
        <taxon>Viridiplantae</taxon>
        <taxon>Streptophyta</taxon>
        <taxon>Embryophyta</taxon>
        <taxon>Tracheophyta</taxon>
        <taxon>Spermatophyta</taxon>
        <taxon>Magnoliopsida</taxon>
        <taxon>eudicotyledons</taxon>
        <taxon>Gunneridae</taxon>
        <taxon>Pentapetalae</taxon>
        <taxon>asterids</taxon>
        <taxon>campanulids</taxon>
        <taxon>Asterales</taxon>
        <taxon>Asteraceae</taxon>
        <taxon>Asteroideae</taxon>
        <taxon>Heliantheae alliance</taxon>
        <taxon>Eupatorieae</taxon>
        <taxon>Mikania</taxon>
    </lineage>
</organism>
<dbReference type="PROSITE" id="PS50137">
    <property type="entry name" value="DS_RBD"/>
    <property type="match status" value="1"/>
</dbReference>
<proteinExistence type="predicted"/>
<dbReference type="PANTHER" id="PTHR46031:SF37">
    <property type="entry name" value="DRBM DOMAIN-CONTAINING PROTEIN"/>
    <property type="match status" value="1"/>
</dbReference>
<dbReference type="SMART" id="SM00358">
    <property type="entry name" value="DSRM"/>
    <property type="match status" value="2"/>
</dbReference>
<keyword evidence="1" id="KW-0677">Repeat</keyword>
<dbReference type="AlphaFoldDB" id="A0A5N6NHD2"/>
<reference evidence="6 7" key="1">
    <citation type="submission" date="2019-05" db="EMBL/GenBank/DDBJ databases">
        <title>Mikania micrantha, genome provides insights into the molecular mechanism of rapid growth.</title>
        <authorList>
            <person name="Liu B."/>
        </authorList>
    </citation>
    <scope>NUCLEOTIDE SEQUENCE [LARGE SCALE GENOMIC DNA]</scope>
    <source>
        <strain evidence="6">NLD-2019</strain>
        <tissue evidence="6">Leaf</tissue>
    </source>
</reference>
<evidence type="ECO:0000313" key="6">
    <source>
        <dbReference type="EMBL" id="KAD4888344.1"/>
    </source>
</evidence>
<evidence type="ECO:0000256" key="2">
    <source>
        <dbReference type="ARBA" id="ARBA00022884"/>
    </source>
</evidence>
<sequence length="376" mass="40736">MSTPPSQPVPEINDGSKPHLSYKCLLNQHTQKLRNPPPIYQTQNEGSDHLPRFRSTVWLDGVSYTSSSTFQQRKMAEMDASKVAYMDITQKAKTEALDFIRKDKLFCKSIMAEFAAKKNIGKPIYTTTQLEGSVPVFCSNLLFNGVTYPGDNGKSKKQAEQLVARSVIIKFLDSEDGNDMAAVVNCKLRQYHEMNKVLEIKTVQNGSNVLGAETGVGHDFTLTGSGTCTMVTSSVTLESSLGQGTMLPTTSLSAGSPQPIIPQLSVEPVTLAAPIIIQPPTPPVSTISVVPEPSTSQVPDEPIKPSAEPLVLNPVQCAPVVSVPLVKIPTIDASNGIQQPMPEVSCGQALVGETSNKRQHQKNKKNARKKRRADAQ</sequence>
<protein>
    <recommendedName>
        <fullName evidence="5">DRBM domain-containing protein</fullName>
    </recommendedName>
</protein>
<evidence type="ECO:0000256" key="1">
    <source>
        <dbReference type="ARBA" id="ARBA00022737"/>
    </source>
</evidence>
<dbReference type="SUPFAM" id="SSF54768">
    <property type="entry name" value="dsRNA-binding domain-like"/>
    <property type="match status" value="2"/>
</dbReference>
<gene>
    <name evidence="6" type="ORF">E3N88_20417</name>
</gene>
<dbReference type="InterPro" id="IPR014720">
    <property type="entry name" value="dsRBD_dom"/>
</dbReference>
<dbReference type="Pfam" id="PF00035">
    <property type="entry name" value="dsrm"/>
    <property type="match status" value="2"/>
</dbReference>
<evidence type="ECO:0000313" key="7">
    <source>
        <dbReference type="Proteomes" id="UP000326396"/>
    </source>
</evidence>
<dbReference type="EMBL" id="SZYD01000011">
    <property type="protein sequence ID" value="KAD4888344.1"/>
    <property type="molecule type" value="Genomic_DNA"/>
</dbReference>
<feature type="region of interest" description="Disordered" evidence="4">
    <location>
        <begin position="352"/>
        <end position="376"/>
    </location>
</feature>
<dbReference type="Proteomes" id="UP000326396">
    <property type="component" value="Linkage Group LG19"/>
</dbReference>
<feature type="compositionally biased region" description="Basic residues" evidence="4">
    <location>
        <begin position="357"/>
        <end position="376"/>
    </location>
</feature>
<dbReference type="Gene3D" id="3.30.160.20">
    <property type="match status" value="2"/>
</dbReference>
<evidence type="ECO:0000259" key="5">
    <source>
        <dbReference type="PROSITE" id="PS50137"/>
    </source>
</evidence>
<evidence type="ECO:0000256" key="4">
    <source>
        <dbReference type="SAM" id="MobiDB-lite"/>
    </source>
</evidence>
<evidence type="ECO:0000256" key="3">
    <source>
        <dbReference type="PROSITE-ProRule" id="PRU00266"/>
    </source>
</evidence>
<dbReference type="OrthoDB" id="5988181at2759"/>
<dbReference type="PANTHER" id="PTHR46031">
    <property type="match status" value="1"/>
</dbReference>